<evidence type="ECO:0000313" key="7">
    <source>
        <dbReference type="EMBL" id="CEG11768.1"/>
    </source>
</evidence>
<evidence type="ECO:0000259" key="5">
    <source>
        <dbReference type="Pfam" id="PF07705"/>
    </source>
</evidence>
<feature type="transmembrane region" description="Helical" evidence="4">
    <location>
        <begin position="7"/>
        <end position="27"/>
    </location>
</feature>
<dbReference type="InterPro" id="IPR011050">
    <property type="entry name" value="Pectin_lyase_fold/virulence"/>
</dbReference>
<protein>
    <recommendedName>
        <fullName evidence="8">Periplasmic copper-binding protein NosD beta helix domain-containing protein</fullName>
    </recommendedName>
</protein>
<dbReference type="PANTHER" id="PTHR22990">
    <property type="entry name" value="F-BOX ONLY PROTEIN"/>
    <property type="match status" value="1"/>
</dbReference>
<feature type="domain" description="Right handed beta helix" evidence="6">
    <location>
        <begin position="315"/>
        <end position="448"/>
    </location>
</feature>
<comment type="pathway">
    <text evidence="1">Protein modification; protein ubiquitination.</text>
</comment>
<dbReference type="PANTHER" id="PTHR22990:SF15">
    <property type="entry name" value="F-BOX ONLY PROTEIN 10"/>
    <property type="match status" value="1"/>
</dbReference>
<dbReference type="Gene3D" id="2.60.40.10">
    <property type="entry name" value="Immunoglobulins"/>
    <property type="match status" value="1"/>
</dbReference>
<dbReference type="Pfam" id="PF13229">
    <property type="entry name" value="Beta_helix"/>
    <property type="match status" value="1"/>
</dbReference>
<dbReference type="InterPro" id="IPR011635">
    <property type="entry name" value="CARDB"/>
</dbReference>
<feature type="domain" description="CARDB" evidence="5">
    <location>
        <begin position="117"/>
        <end position="213"/>
    </location>
</feature>
<dbReference type="EMBL" id="CCXY01000076">
    <property type="protein sequence ID" value="CEG11768.1"/>
    <property type="molecule type" value="Genomic_DNA"/>
</dbReference>
<dbReference type="InterPro" id="IPR013783">
    <property type="entry name" value="Ig-like_fold"/>
</dbReference>
<dbReference type="SMART" id="SM00710">
    <property type="entry name" value="PbH1"/>
    <property type="match status" value="7"/>
</dbReference>
<dbReference type="InterPro" id="IPR051550">
    <property type="entry name" value="SCF-Subunits/Alg-Epimerases"/>
</dbReference>
<keyword evidence="2" id="KW-0677">Repeat</keyword>
<evidence type="ECO:0000256" key="2">
    <source>
        <dbReference type="ARBA" id="ARBA00022737"/>
    </source>
</evidence>
<sequence>MDNKNKILTGVVIVLSMAIIVMGWSLMNGGGDAECPKCSVCKNVTCPECLACPEPVTYPVCRNVTFTECPEQKECPEVKCIECEVCKSCPNVTCPECPKRSGGSCSCPTCVCPAPGKPDLTVANVTFIGNLTAGENIEIIALIKNLGDSPVDYTKVEIKIDNLTNYWFIHLDANSEKNLSFNWTVTEGEHTLTVVVDPENVTTESDETNNKITTKKLIACFAPYDDMYINEDTRLCYGVYDIADSGASGVIIINASNVVLDCNGAVLNGASKSYGIYWENFDNIVIKNCNIVNYSNGIRLYYSKKNNIFSNNVSSNFAWGIFMGTSHSKLYNNNIFNNGRGIYIEFSSRNTISNNFIYNNSVGVEVYNAGRNTVINNNISLNRGGIYMHGIQRGQPFCSELLNNITKNIINDNENHGIRLIDACNNTIDSNIICRNNKSDFKITTSGYGEPYGNQGDNNTCDNPDTWDDSDNTTAGCKYSC</sequence>
<dbReference type="InterPro" id="IPR012334">
    <property type="entry name" value="Pectin_lyas_fold"/>
</dbReference>
<evidence type="ECO:0000259" key="6">
    <source>
        <dbReference type="Pfam" id="PF13229"/>
    </source>
</evidence>
<reference evidence="7" key="1">
    <citation type="submission" date="2014-09" db="EMBL/GenBank/DDBJ databases">
        <authorList>
            <person name="Probst J Alexander"/>
        </authorList>
    </citation>
    <scope>NUCLEOTIDE SEQUENCE</scope>
</reference>
<dbReference type="InterPro" id="IPR006626">
    <property type="entry name" value="PbH1"/>
</dbReference>
<keyword evidence="4" id="KW-1133">Transmembrane helix</keyword>
<dbReference type="NCBIfam" id="TIGR03804">
    <property type="entry name" value="para_beta_helix"/>
    <property type="match status" value="3"/>
</dbReference>
<name>A0A098E710_9ZZZZ</name>
<keyword evidence="3" id="KW-0833">Ubl conjugation pathway</keyword>
<dbReference type="Pfam" id="PF07705">
    <property type="entry name" value="CARDB"/>
    <property type="match status" value="1"/>
</dbReference>
<proteinExistence type="predicted"/>
<organism evidence="7">
    <name type="scientific">groundwater metagenome</name>
    <dbReference type="NCBI Taxonomy" id="717931"/>
    <lineage>
        <taxon>unclassified sequences</taxon>
        <taxon>metagenomes</taxon>
        <taxon>ecological metagenomes</taxon>
    </lineage>
</organism>
<evidence type="ECO:0000256" key="3">
    <source>
        <dbReference type="ARBA" id="ARBA00022786"/>
    </source>
</evidence>
<gene>
    <name evidence="7" type="ORF">MSIBF_A1670028</name>
</gene>
<dbReference type="AlphaFoldDB" id="A0A098E710"/>
<dbReference type="SUPFAM" id="SSF51126">
    <property type="entry name" value="Pectin lyase-like"/>
    <property type="match status" value="1"/>
</dbReference>
<evidence type="ECO:0008006" key="8">
    <source>
        <dbReference type="Google" id="ProtNLM"/>
    </source>
</evidence>
<keyword evidence="4" id="KW-0812">Transmembrane</keyword>
<dbReference type="InterPro" id="IPR022441">
    <property type="entry name" value="Para_beta_helix_rpt-2"/>
</dbReference>
<dbReference type="Gene3D" id="2.160.20.10">
    <property type="entry name" value="Single-stranded right-handed beta-helix, Pectin lyase-like"/>
    <property type="match status" value="1"/>
</dbReference>
<accession>A0A098E710</accession>
<keyword evidence="4" id="KW-0472">Membrane</keyword>
<evidence type="ECO:0000256" key="4">
    <source>
        <dbReference type="SAM" id="Phobius"/>
    </source>
</evidence>
<dbReference type="InterPro" id="IPR039448">
    <property type="entry name" value="Beta_helix"/>
</dbReference>
<evidence type="ECO:0000256" key="1">
    <source>
        <dbReference type="ARBA" id="ARBA00004906"/>
    </source>
</evidence>